<dbReference type="Proteomes" id="UP001142175">
    <property type="component" value="Unassembled WGS sequence"/>
</dbReference>
<organism evidence="2 3">
    <name type="scientific">Aquiflexum gelatinilyticum</name>
    <dbReference type="NCBI Taxonomy" id="2961943"/>
    <lineage>
        <taxon>Bacteria</taxon>
        <taxon>Pseudomonadati</taxon>
        <taxon>Bacteroidota</taxon>
        <taxon>Cytophagia</taxon>
        <taxon>Cytophagales</taxon>
        <taxon>Cyclobacteriaceae</taxon>
        <taxon>Aquiflexum</taxon>
    </lineage>
</organism>
<sequence length="372" mass="42807">MNIAYVRAFLIFLFIGISFVGSSQVLENYNPAIQEMYPETLRKSNTKIQVKLDLETFPNSTFRFAFPGKSTMFLEDKLWFQTATDTVFIIPLEGMKNFTSGSDSTGTMLTIIKAGINSSDVSVEKGFFENEVFKSKTEDSEKLLPEKRDVDNFNDFFFFAVIGILFLISVYKLIYPLVLKLILMPTSVFSAEDFSESNSVQKFFSLDVIFYLLLMNMMAFLLLMLCVKAVGNESLQFIVSGDLNQHFLSWLLGSSILILIAVLKFTLLRFLGFVFDLKKIVVPHFFYMLRIISITIFVMAFIVSIIVLNDFFELDITIKYLLYAFFWIYMVGVFMLFLIMSNRVSFKNYHLFVYICSAEIVPFLILSKVIIG</sequence>
<evidence type="ECO:0000313" key="3">
    <source>
        <dbReference type="Proteomes" id="UP001142175"/>
    </source>
</evidence>
<keyword evidence="1" id="KW-0472">Membrane</keyword>
<feature type="transmembrane region" description="Helical" evidence="1">
    <location>
        <begin position="320"/>
        <end position="339"/>
    </location>
</feature>
<comment type="caution">
    <text evidence="2">The sequence shown here is derived from an EMBL/GenBank/DDBJ whole genome shotgun (WGS) entry which is preliminary data.</text>
</comment>
<gene>
    <name evidence="2" type="ORF">NU887_04025</name>
</gene>
<evidence type="ECO:0000313" key="2">
    <source>
        <dbReference type="EMBL" id="MCR9014189.1"/>
    </source>
</evidence>
<feature type="transmembrane region" description="Helical" evidence="1">
    <location>
        <begin position="156"/>
        <end position="174"/>
    </location>
</feature>
<dbReference type="EMBL" id="JANSUY010000002">
    <property type="protein sequence ID" value="MCR9014189.1"/>
    <property type="molecule type" value="Genomic_DNA"/>
</dbReference>
<reference evidence="2" key="1">
    <citation type="submission" date="2022-08" db="EMBL/GenBank/DDBJ databases">
        <authorList>
            <person name="Zhang D."/>
        </authorList>
    </citation>
    <scope>NUCLEOTIDE SEQUENCE</scope>
    <source>
        <strain evidence="2">XJ19-11</strain>
    </source>
</reference>
<feature type="transmembrane region" description="Helical" evidence="1">
    <location>
        <begin position="250"/>
        <end position="275"/>
    </location>
</feature>
<dbReference type="RefSeq" id="WP_258422080.1">
    <property type="nucleotide sequence ID" value="NZ_JANAEZ010000002.1"/>
</dbReference>
<dbReference type="AlphaFoldDB" id="A0A9X2P6U7"/>
<feature type="transmembrane region" description="Helical" evidence="1">
    <location>
        <begin position="208"/>
        <end position="230"/>
    </location>
</feature>
<keyword evidence="1" id="KW-0812">Transmembrane</keyword>
<accession>A0A9X2P6U7</accession>
<name>A0A9X2P6U7_9BACT</name>
<feature type="transmembrane region" description="Helical" evidence="1">
    <location>
        <begin position="287"/>
        <end position="308"/>
    </location>
</feature>
<feature type="transmembrane region" description="Helical" evidence="1">
    <location>
        <begin position="351"/>
        <end position="371"/>
    </location>
</feature>
<dbReference type="Pfam" id="PF14093">
    <property type="entry name" value="DUF4271"/>
    <property type="match status" value="1"/>
</dbReference>
<keyword evidence="3" id="KW-1185">Reference proteome</keyword>
<dbReference type="InterPro" id="IPR025367">
    <property type="entry name" value="DUF4271"/>
</dbReference>
<keyword evidence="1" id="KW-1133">Transmembrane helix</keyword>
<proteinExistence type="predicted"/>
<evidence type="ECO:0000256" key="1">
    <source>
        <dbReference type="SAM" id="Phobius"/>
    </source>
</evidence>
<protein>
    <submittedName>
        <fullName evidence="2">DUF4271 domain-containing protein</fullName>
    </submittedName>
</protein>